<evidence type="ECO:0000256" key="1">
    <source>
        <dbReference type="SAM" id="Phobius"/>
    </source>
</evidence>
<dbReference type="VEuPathDB" id="FungiDB:RhiirA1_441273"/>
<dbReference type="AlphaFoldDB" id="A0A2I1EAU0"/>
<keyword evidence="1" id="KW-0472">Membrane</keyword>
<reference evidence="3 4" key="1">
    <citation type="submission" date="2016-04" db="EMBL/GenBank/DDBJ databases">
        <title>Genome analyses suggest a sexual origin of heterokaryosis in a supposedly ancient asexual fungus.</title>
        <authorList>
            <person name="Ropars J."/>
            <person name="Sedzielewska K."/>
            <person name="Noel J."/>
            <person name="Charron P."/>
            <person name="Farinelli L."/>
            <person name="Marton T."/>
            <person name="Kruger M."/>
            <person name="Pelin A."/>
            <person name="Brachmann A."/>
            <person name="Corradi N."/>
        </authorList>
    </citation>
    <scope>NUCLEOTIDE SEQUENCE [LARGE SCALE GENOMIC DNA]</scope>
    <source>
        <strain evidence="3 4">A5</strain>
    </source>
</reference>
<dbReference type="Proteomes" id="UP000684084">
    <property type="component" value="Unassembled WGS sequence"/>
</dbReference>
<protein>
    <submittedName>
        <fullName evidence="2">Uncharacterized protein</fullName>
    </submittedName>
</protein>
<gene>
    <name evidence="2" type="ORF">CHRIB12_LOCUS9083</name>
    <name evidence="3" type="ORF">RhiirA5_403084</name>
</gene>
<organism evidence="2 5">
    <name type="scientific">Rhizophagus irregularis</name>
    <dbReference type="NCBI Taxonomy" id="588596"/>
    <lineage>
        <taxon>Eukaryota</taxon>
        <taxon>Fungi</taxon>
        <taxon>Fungi incertae sedis</taxon>
        <taxon>Mucoromycota</taxon>
        <taxon>Glomeromycotina</taxon>
        <taxon>Glomeromycetes</taxon>
        <taxon>Glomerales</taxon>
        <taxon>Glomeraceae</taxon>
        <taxon>Rhizophagus</taxon>
    </lineage>
</organism>
<comment type="caution">
    <text evidence="2">The sequence shown here is derived from an EMBL/GenBank/DDBJ whole genome shotgun (WGS) entry which is preliminary data.</text>
</comment>
<accession>A0A2I1EAU0</accession>
<reference evidence="3 4" key="2">
    <citation type="submission" date="2017-09" db="EMBL/GenBank/DDBJ databases">
        <title>Extensive intraspecific genome diversity in a model arbuscular mycorrhizal fungus.</title>
        <authorList>
            <person name="Chen E.C."/>
            <person name="Morin E."/>
            <person name="Beaudet D."/>
            <person name="Noel J."/>
            <person name="Ndikumana S."/>
            <person name="Charron P."/>
            <person name="St-Onge C."/>
            <person name="Giorgi J."/>
            <person name="Grigoriev I.V."/>
            <person name="Roux C."/>
            <person name="Martin F.M."/>
            <person name="Corradi N."/>
        </authorList>
    </citation>
    <scope>NUCLEOTIDE SEQUENCE [LARGE SCALE GENOMIC DNA]</scope>
    <source>
        <strain evidence="3 4">A5</strain>
    </source>
</reference>
<feature type="transmembrane region" description="Helical" evidence="1">
    <location>
        <begin position="12"/>
        <end position="35"/>
    </location>
</feature>
<evidence type="ECO:0000313" key="2">
    <source>
        <dbReference type="EMBL" id="CAB5362424.1"/>
    </source>
</evidence>
<dbReference type="VEuPathDB" id="FungiDB:FUN_003033"/>
<sequence>MALTKINECCCCIPLKSGVVIITLLWLIYGAYATVENAIYISVYRRRYIAVTILYGFVTLGATFGLYVLTFANTSKMLRKYSIIAFFIAAVEIMKNLATIIIISLYKQTFSLKKCANNNYDYYGGCNILIVIAVISILLSAYFPIVVLAYTKRRKSKEDAAAATDDHPYGQTMTSVP</sequence>
<evidence type="ECO:0000313" key="4">
    <source>
        <dbReference type="Proteomes" id="UP000232722"/>
    </source>
</evidence>
<dbReference type="VEuPathDB" id="FungiDB:RhiirFUN_023887"/>
<feature type="transmembrane region" description="Helical" evidence="1">
    <location>
        <begin position="47"/>
        <end position="69"/>
    </location>
</feature>
<dbReference type="EMBL" id="CAGKOT010000017">
    <property type="protein sequence ID" value="CAB5362424.1"/>
    <property type="molecule type" value="Genomic_DNA"/>
</dbReference>
<name>A0A2I1EAU0_9GLOM</name>
<evidence type="ECO:0000313" key="5">
    <source>
        <dbReference type="Proteomes" id="UP000684084"/>
    </source>
</evidence>
<evidence type="ECO:0000313" key="3">
    <source>
        <dbReference type="EMBL" id="PKC00841.1"/>
    </source>
</evidence>
<keyword evidence="1" id="KW-0812">Transmembrane</keyword>
<reference evidence="2" key="3">
    <citation type="submission" date="2020-05" db="EMBL/GenBank/DDBJ databases">
        <authorList>
            <person name="Rincon C."/>
            <person name="Sanders R I."/>
            <person name="Robbins C."/>
            <person name="Chaturvedi A."/>
        </authorList>
    </citation>
    <scope>NUCLEOTIDE SEQUENCE</scope>
    <source>
        <strain evidence="2">CHB12</strain>
    </source>
</reference>
<proteinExistence type="predicted"/>
<keyword evidence="1" id="KW-1133">Transmembrane helix</keyword>
<dbReference type="OrthoDB" id="2350867at2759"/>
<dbReference type="EMBL" id="LLXJ01001770">
    <property type="protein sequence ID" value="PKC00841.1"/>
    <property type="molecule type" value="Genomic_DNA"/>
</dbReference>
<dbReference type="Proteomes" id="UP000232722">
    <property type="component" value="Unassembled WGS sequence"/>
</dbReference>
<feature type="transmembrane region" description="Helical" evidence="1">
    <location>
        <begin position="126"/>
        <end position="150"/>
    </location>
</feature>
<feature type="transmembrane region" description="Helical" evidence="1">
    <location>
        <begin position="81"/>
        <end position="106"/>
    </location>
</feature>